<evidence type="ECO:0000313" key="2">
    <source>
        <dbReference type="Proteomes" id="UP000824123"/>
    </source>
</evidence>
<dbReference type="InterPro" id="IPR050238">
    <property type="entry name" value="DNA_Rep/Repair_Clamp_Loader"/>
</dbReference>
<reference evidence="1" key="2">
    <citation type="journal article" date="2021" name="PeerJ">
        <title>Extensive microbial diversity within the chicken gut microbiome revealed by metagenomics and culture.</title>
        <authorList>
            <person name="Gilroy R."/>
            <person name="Ravi A."/>
            <person name="Getino M."/>
            <person name="Pursley I."/>
            <person name="Horton D.L."/>
            <person name="Alikhan N.F."/>
            <person name="Baker D."/>
            <person name="Gharbi K."/>
            <person name="Hall N."/>
            <person name="Watson M."/>
            <person name="Adriaenssens E.M."/>
            <person name="Foster-Nyarko E."/>
            <person name="Jarju S."/>
            <person name="Secka A."/>
            <person name="Antonio M."/>
            <person name="Oren A."/>
            <person name="Chaudhuri R.R."/>
            <person name="La Ragione R."/>
            <person name="Hildebrand F."/>
            <person name="Pallen M.J."/>
        </authorList>
    </citation>
    <scope>NUCLEOTIDE SEQUENCE</scope>
    <source>
        <strain evidence="1">ChiSxjej2B14-8506</strain>
    </source>
</reference>
<protein>
    <submittedName>
        <fullName evidence="1">DNA polymerase III subunit delta</fullName>
        <ecNumber evidence="1">2.7.7.7</ecNumber>
    </submittedName>
</protein>
<organism evidence="1 2">
    <name type="scientific">Candidatus Fimadaptatus faecigallinarum</name>
    <dbReference type="NCBI Taxonomy" id="2840814"/>
    <lineage>
        <taxon>Bacteria</taxon>
        <taxon>Bacillati</taxon>
        <taxon>Bacillota</taxon>
        <taxon>Clostridia</taxon>
        <taxon>Eubacteriales</taxon>
        <taxon>Candidatus Fimadaptatus</taxon>
    </lineage>
</organism>
<keyword evidence="1" id="KW-0548">Nucleotidyltransferase</keyword>
<dbReference type="GO" id="GO:0006261">
    <property type="term" value="P:DNA-templated DNA replication"/>
    <property type="evidence" value="ECO:0007669"/>
    <property type="project" value="TreeGrafter"/>
</dbReference>
<proteinExistence type="predicted"/>
<evidence type="ECO:0000313" key="1">
    <source>
        <dbReference type="EMBL" id="HIU45755.1"/>
    </source>
</evidence>
<accession>A0A9D1S3J3</accession>
<gene>
    <name evidence="1" type="primary">holB</name>
    <name evidence="1" type="ORF">IAC59_00675</name>
</gene>
<dbReference type="NCBIfam" id="TIGR00678">
    <property type="entry name" value="holB"/>
    <property type="match status" value="1"/>
</dbReference>
<comment type="caution">
    <text evidence="1">The sequence shown here is derived from an EMBL/GenBank/DDBJ whole genome shotgun (WGS) entry which is preliminary data.</text>
</comment>
<dbReference type="InterPro" id="IPR004622">
    <property type="entry name" value="DNA_pol_HolB"/>
</dbReference>
<keyword evidence="1" id="KW-0808">Transferase</keyword>
<sequence>MNFGDIVGQSALTANLQGQLRSGRIVHAYLFTGEAGAGKRTLASICARALVCEGDAKHRPCDECGPCRRALSGNHPDIQTVEPGYASGVRGDKRPKSISVDDVRALSEFLSRRPFEAERNVALIPHAQLMTPQAQNALLKTLETPPGQSVLILTCDNLRALLPTIISRCQVVHMQPLDEGLVREYLLGRGVPSERAHLLAAISGGSIGRALDMDGNADYWNVRTAVLDALAELEDRTRVASVTARLRDMRDSADWVLDTFELYARDLMLDGEAAPLNIDRRAQIAVQSRRLNGLNMLGGVMRARERLRSNVGWASVLDMICFDALEV</sequence>
<dbReference type="EC" id="2.7.7.7" evidence="1"/>
<dbReference type="AlphaFoldDB" id="A0A9D1S3J3"/>
<dbReference type="Gene3D" id="3.40.50.300">
    <property type="entry name" value="P-loop containing nucleotide triphosphate hydrolases"/>
    <property type="match status" value="1"/>
</dbReference>
<dbReference type="PANTHER" id="PTHR11669:SF8">
    <property type="entry name" value="DNA POLYMERASE III SUBUNIT DELTA"/>
    <property type="match status" value="1"/>
</dbReference>
<dbReference type="GO" id="GO:0008408">
    <property type="term" value="F:3'-5' exonuclease activity"/>
    <property type="evidence" value="ECO:0007669"/>
    <property type="project" value="InterPro"/>
</dbReference>
<dbReference type="EMBL" id="DVNK01000005">
    <property type="protein sequence ID" value="HIU45755.1"/>
    <property type="molecule type" value="Genomic_DNA"/>
</dbReference>
<dbReference type="Proteomes" id="UP000824123">
    <property type="component" value="Unassembled WGS sequence"/>
</dbReference>
<reference evidence="1" key="1">
    <citation type="submission" date="2020-10" db="EMBL/GenBank/DDBJ databases">
        <authorList>
            <person name="Gilroy R."/>
        </authorList>
    </citation>
    <scope>NUCLEOTIDE SEQUENCE</scope>
    <source>
        <strain evidence="1">ChiSxjej2B14-8506</strain>
    </source>
</reference>
<dbReference type="GO" id="GO:0003887">
    <property type="term" value="F:DNA-directed DNA polymerase activity"/>
    <property type="evidence" value="ECO:0007669"/>
    <property type="project" value="UniProtKB-EC"/>
</dbReference>
<dbReference type="PANTHER" id="PTHR11669">
    <property type="entry name" value="REPLICATION FACTOR C / DNA POLYMERASE III GAMMA-TAU SUBUNIT"/>
    <property type="match status" value="1"/>
</dbReference>
<name>A0A9D1S3J3_9FIRM</name>
<dbReference type="InterPro" id="IPR027417">
    <property type="entry name" value="P-loop_NTPase"/>
</dbReference>
<dbReference type="Pfam" id="PF13177">
    <property type="entry name" value="DNA_pol3_delta2"/>
    <property type="match status" value="1"/>
</dbReference>
<dbReference type="SUPFAM" id="SSF52540">
    <property type="entry name" value="P-loop containing nucleoside triphosphate hydrolases"/>
    <property type="match status" value="1"/>
</dbReference>